<name>A0AAW1P336_9CHLO</name>
<dbReference type="GO" id="GO:0016274">
    <property type="term" value="F:protein-arginine N-methyltransferase activity"/>
    <property type="evidence" value="ECO:0007669"/>
    <property type="project" value="InterPro"/>
</dbReference>
<organism evidence="6 7">
    <name type="scientific">[Myrmecia] bisecta</name>
    <dbReference type="NCBI Taxonomy" id="41462"/>
    <lineage>
        <taxon>Eukaryota</taxon>
        <taxon>Viridiplantae</taxon>
        <taxon>Chlorophyta</taxon>
        <taxon>core chlorophytes</taxon>
        <taxon>Trebouxiophyceae</taxon>
        <taxon>Trebouxiales</taxon>
        <taxon>Trebouxiaceae</taxon>
        <taxon>Myrmecia</taxon>
    </lineage>
</organism>
<dbReference type="InterPro" id="IPR055135">
    <property type="entry name" value="PRMT_dom"/>
</dbReference>
<dbReference type="InterPro" id="IPR025799">
    <property type="entry name" value="Arg_MeTrfase"/>
</dbReference>
<dbReference type="Pfam" id="PF22528">
    <property type="entry name" value="PRMT_C"/>
    <property type="match status" value="1"/>
</dbReference>
<dbReference type="AlphaFoldDB" id="A0AAW1P336"/>
<dbReference type="Proteomes" id="UP001489004">
    <property type="component" value="Unassembled WGS sequence"/>
</dbReference>
<dbReference type="GO" id="GO:0032259">
    <property type="term" value="P:methylation"/>
    <property type="evidence" value="ECO:0007669"/>
    <property type="project" value="UniProtKB-KW"/>
</dbReference>
<dbReference type="InterPro" id="IPR011990">
    <property type="entry name" value="TPR-like_helical_dom_sf"/>
</dbReference>
<dbReference type="SMART" id="SM00028">
    <property type="entry name" value="TPR"/>
    <property type="match status" value="3"/>
</dbReference>
<dbReference type="Gene3D" id="3.40.50.150">
    <property type="entry name" value="Vaccinia Virus protein VP39"/>
    <property type="match status" value="2"/>
</dbReference>
<dbReference type="PANTHER" id="PTHR11006">
    <property type="entry name" value="PROTEIN ARGININE N-METHYLTRANSFERASE"/>
    <property type="match status" value="1"/>
</dbReference>
<keyword evidence="7" id="KW-1185">Reference proteome</keyword>
<accession>A0AAW1P336</accession>
<evidence type="ECO:0000256" key="4">
    <source>
        <dbReference type="PROSITE-ProRule" id="PRU01015"/>
    </source>
</evidence>
<dbReference type="Gene3D" id="2.70.160.11">
    <property type="entry name" value="Hnrnp arginine n-methyltransferase1"/>
    <property type="match status" value="2"/>
</dbReference>
<dbReference type="GO" id="GO:0042054">
    <property type="term" value="F:histone methyltransferase activity"/>
    <property type="evidence" value="ECO:0007669"/>
    <property type="project" value="TreeGrafter"/>
</dbReference>
<sequence>MLQLVVERSKQAGNEAFKKNNNTEAIKMYSQAIAGAPLDHTLFGNRSAAYLALGLYEEARLDAAKAVKLKPDWPKGHYRLGCVFLAVCQWADAKAAFEAGLQVDPANKDMASRLAEARQRLEAELADGKAQMGMHRRDLVLKLRQARREEIRLSMLNQFKQSMAAPEWELDDYEWRPTFLPTMKLRPLRKAEIEANPQKRMLMNYVTALADLAHPKAALRVLHDDVRLSAFEDAIFCTLREQPGGHILVLGTGTGVLGLMAARAGAGRVTCIERSRMLFRMAKQALEGNRDMEGIGALHLLDRRLQSCGVAGETLPADVQQAVQELRAKAGEMAAAIAAQSPAGATKTASPLPERADILVTDLVDHAVLGMSLLGTLDYAAEHLLKAGARVVPSLVKVFAVLVEVRITDVSGFDLSTLNAYRWHPHHERVDLDKMPHRRLSALFAVACLDLQARVDSLSGGGAPALPHITWEADEQLEVAVTADGIWNGVAFWFEMSTYDHLQFTTWAGAASMPGTPSAPSALPLAPSWQQALQYIDGVKVQQGSVASVRVRQDMGQFHFASQPQQARPRHTFIPRWHFDMVLDTQRNSAYEQAITKALDFRRASGDGDIVVLDVGAGSGLLSMMAARAGASSVVGAEMSQHMCDVAAETVVMNGYAAQCLMVNKDVRRMDVVRKADGTPPDMDRKADIMVFEVFDSGLIGEGILHSVAAARAKLLNPDATLVPASATVHCQLIQMRIGRVKGLDMQAANRWQWRPDYEGIELTHCRERWTAVSKPVPVMSFDFYESDLNMTPHEVTLALPITADGVANAVAFWFDLQLDEETELSTSPYADKGATWQQAVQWIPELHVRKGMRAQLTAKHDTYGISFQAEQVDAQEAAKPCTPVPVKDPVWDASFTQLSALNGQLAKSCVQNPLEYRTVALAAVQFGSRPHDLGLDTEQATEFCTKMMG</sequence>
<dbReference type="PANTHER" id="PTHR11006:SF4">
    <property type="entry name" value="PROTEIN ARGININE N-METHYLTRANSFERASE 7"/>
    <property type="match status" value="1"/>
</dbReference>
<dbReference type="InterPro" id="IPR029063">
    <property type="entry name" value="SAM-dependent_MTases_sf"/>
</dbReference>
<dbReference type="SUPFAM" id="SSF48452">
    <property type="entry name" value="TPR-like"/>
    <property type="match status" value="1"/>
</dbReference>
<comment type="caution">
    <text evidence="6">The sequence shown here is derived from an EMBL/GenBank/DDBJ whole genome shotgun (WGS) entry which is preliminary data.</text>
</comment>
<evidence type="ECO:0000256" key="2">
    <source>
        <dbReference type="ARBA" id="ARBA00022679"/>
    </source>
</evidence>
<keyword evidence="3 4" id="KW-0949">S-adenosyl-L-methionine</keyword>
<dbReference type="InterPro" id="IPR019734">
    <property type="entry name" value="TPR_rpt"/>
</dbReference>
<dbReference type="PROSITE" id="PS51678">
    <property type="entry name" value="SAM_MT_PRMT"/>
    <property type="match status" value="1"/>
</dbReference>
<feature type="domain" description="Protein arginine N-methyltransferase" evidence="5">
    <location>
        <begin position="771"/>
        <end position="857"/>
    </location>
</feature>
<keyword evidence="2 4" id="KW-0808">Transferase</keyword>
<evidence type="ECO:0000259" key="5">
    <source>
        <dbReference type="Pfam" id="PF22528"/>
    </source>
</evidence>
<keyword evidence="1 4" id="KW-0489">Methyltransferase</keyword>
<dbReference type="SUPFAM" id="SSF53335">
    <property type="entry name" value="S-adenosyl-L-methionine-dependent methyltransferases"/>
    <property type="match status" value="2"/>
</dbReference>
<proteinExistence type="predicted"/>
<dbReference type="CDD" id="cd02440">
    <property type="entry name" value="AdoMet_MTases"/>
    <property type="match status" value="2"/>
</dbReference>
<dbReference type="Gene3D" id="1.25.40.10">
    <property type="entry name" value="Tetratricopeptide repeat domain"/>
    <property type="match status" value="1"/>
</dbReference>
<evidence type="ECO:0000256" key="1">
    <source>
        <dbReference type="ARBA" id="ARBA00022603"/>
    </source>
</evidence>
<dbReference type="Pfam" id="PF06325">
    <property type="entry name" value="PrmA"/>
    <property type="match status" value="1"/>
</dbReference>
<gene>
    <name evidence="6" type="ORF">WJX72_005333</name>
</gene>
<dbReference type="EMBL" id="JALJOR010000025">
    <property type="protein sequence ID" value="KAK9803026.1"/>
    <property type="molecule type" value="Genomic_DNA"/>
</dbReference>
<evidence type="ECO:0000256" key="3">
    <source>
        <dbReference type="ARBA" id="ARBA00022691"/>
    </source>
</evidence>
<protein>
    <recommendedName>
        <fullName evidence="5">Protein arginine N-methyltransferase domain-containing protein</fullName>
    </recommendedName>
</protein>
<evidence type="ECO:0000313" key="6">
    <source>
        <dbReference type="EMBL" id="KAK9803026.1"/>
    </source>
</evidence>
<evidence type="ECO:0000313" key="7">
    <source>
        <dbReference type="Proteomes" id="UP001489004"/>
    </source>
</evidence>
<reference evidence="6 7" key="1">
    <citation type="journal article" date="2024" name="Nat. Commun.">
        <title>Phylogenomics reveals the evolutionary origins of lichenization in chlorophyte algae.</title>
        <authorList>
            <person name="Puginier C."/>
            <person name="Libourel C."/>
            <person name="Otte J."/>
            <person name="Skaloud P."/>
            <person name="Haon M."/>
            <person name="Grisel S."/>
            <person name="Petersen M."/>
            <person name="Berrin J.G."/>
            <person name="Delaux P.M."/>
            <person name="Dal Grande F."/>
            <person name="Keller J."/>
        </authorList>
    </citation>
    <scope>NUCLEOTIDE SEQUENCE [LARGE SCALE GENOMIC DNA]</scope>
    <source>
        <strain evidence="6 7">SAG 2043</strain>
    </source>
</reference>